<name>F0WCU3_9STRA</name>
<protein>
    <submittedName>
        <fullName evidence="1">Mariner transposase putative</fullName>
    </submittedName>
</protein>
<dbReference type="HOGENOM" id="CLU_032691_1_2_1"/>
<proteinExistence type="predicted"/>
<dbReference type="AlphaFoldDB" id="F0WCU3"/>
<dbReference type="EMBL" id="FR824106">
    <property type="protein sequence ID" value="CCA19012.1"/>
    <property type="molecule type" value="Genomic_DNA"/>
</dbReference>
<dbReference type="Gene3D" id="3.30.420.10">
    <property type="entry name" value="Ribonuclease H-like superfamily/Ribonuclease H"/>
    <property type="match status" value="1"/>
</dbReference>
<sequence>MITKPISVDKEAYRAALIDKEDNAKPHLPPNDPDIVAAGTDGGWNIRLQCQPPNSPDFNVLYLGFFNSIQALQHQKYPKTIDELIECVTESFKELMPSTLNSVYLTLQSVLQESLKYDGGNQFKSLT</sequence>
<reference evidence="1" key="1">
    <citation type="journal article" date="2011" name="PLoS Biol.">
        <title>Gene gain and loss during evolution of obligate parasitism in the white rust pathogen of Arabidopsis thaliana.</title>
        <authorList>
            <person name="Kemen E."/>
            <person name="Gardiner A."/>
            <person name="Schultz-Larsen T."/>
            <person name="Kemen A.C."/>
            <person name="Balmuth A.L."/>
            <person name="Robert-Seilaniantz A."/>
            <person name="Bailey K."/>
            <person name="Holub E."/>
            <person name="Studholme D.J."/>
            <person name="Maclean D."/>
            <person name="Jones J.D."/>
        </authorList>
    </citation>
    <scope>NUCLEOTIDE SEQUENCE</scope>
</reference>
<accession>F0WCU3</accession>
<dbReference type="PANTHER" id="PTHR47169:SF2">
    <property type="entry name" value="OS01G0541250 PROTEIN"/>
    <property type="match status" value="1"/>
</dbReference>
<evidence type="ECO:0000313" key="1">
    <source>
        <dbReference type="EMBL" id="CCA19012.1"/>
    </source>
</evidence>
<reference evidence="1" key="2">
    <citation type="submission" date="2011-02" db="EMBL/GenBank/DDBJ databases">
        <authorList>
            <person name="MacLean D."/>
        </authorList>
    </citation>
    <scope>NUCLEOTIDE SEQUENCE</scope>
</reference>
<gene>
    <name evidence="1" type="primary">AlNc14C61G4469</name>
    <name evidence="1" type="ORF">ALNC14_051550</name>
</gene>
<dbReference type="PANTHER" id="PTHR47169">
    <property type="entry name" value="OS01G0541250 PROTEIN"/>
    <property type="match status" value="1"/>
</dbReference>
<organism evidence="1">
    <name type="scientific">Albugo laibachii Nc14</name>
    <dbReference type="NCBI Taxonomy" id="890382"/>
    <lineage>
        <taxon>Eukaryota</taxon>
        <taxon>Sar</taxon>
        <taxon>Stramenopiles</taxon>
        <taxon>Oomycota</taxon>
        <taxon>Peronosporomycetes</taxon>
        <taxon>Albuginales</taxon>
        <taxon>Albuginaceae</taxon>
        <taxon>Albugo</taxon>
    </lineage>
</organism>
<dbReference type="GO" id="GO:0003676">
    <property type="term" value="F:nucleic acid binding"/>
    <property type="evidence" value="ECO:0007669"/>
    <property type="project" value="InterPro"/>
</dbReference>
<dbReference type="InterPro" id="IPR036397">
    <property type="entry name" value="RNaseH_sf"/>
</dbReference>